<dbReference type="NCBIfam" id="TIGR00125">
    <property type="entry name" value="cyt_tran_rel"/>
    <property type="match status" value="1"/>
</dbReference>
<keyword evidence="8 10" id="KW-0520">NAD</keyword>
<comment type="similarity">
    <text evidence="10">Belongs to the NadD family.</text>
</comment>
<evidence type="ECO:0000256" key="8">
    <source>
        <dbReference type="ARBA" id="ARBA00023027"/>
    </source>
</evidence>
<dbReference type="PANTHER" id="PTHR39321:SF3">
    <property type="entry name" value="PHOSPHOPANTETHEINE ADENYLYLTRANSFERASE"/>
    <property type="match status" value="1"/>
</dbReference>
<organism evidence="12 13">
    <name type="scientific">Clostridium omnivorum</name>
    <dbReference type="NCBI Taxonomy" id="1604902"/>
    <lineage>
        <taxon>Bacteria</taxon>
        <taxon>Bacillati</taxon>
        <taxon>Bacillota</taxon>
        <taxon>Clostridia</taxon>
        <taxon>Eubacteriales</taxon>
        <taxon>Clostridiaceae</taxon>
        <taxon>Clostridium</taxon>
    </lineage>
</organism>
<evidence type="ECO:0000256" key="5">
    <source>
        <dbReference type="ARBA" id="ARBA00022695"/>
    </source>
</evidence>
<evidence type="ECO:0000256" key="6">
    <source>
        <dbReference type="ARBA" id="ARBA00022741"/>
    </source>
</evidence>
<evidence type="ECO:0000256" key="9">
    <source>
        <dbReference type="ARBA" id="ARBA00048721"/>
    </source>
</evidence>
<dbReference type="PANTHER" id="PTHR39321">
    <property type="entry name" value="NICOTINATE-NUCLEOTIDE ADENYLYLTRANSFERASE-RELATED"/>
    <property type="match status" value="1"/>
</dbReference>
<dbReference type="HAMAP" id="MF_00244">
    <property type="entry name" value="NaMN_adenylyltr"/>
    <property type="match status" value="1"/>
</dbReference>
<dbReference type="InterPro" id="IPR004821">
    <property type="entry name" value="Cyt_trans-like"/>
</dbReference>
<dbReference type="NCBIfam" id="TIGR00482">
    <property type="entry name" value="nicotinate (nicotinamide) nucleotide adenylyltransferase"/>
    <property type="match status" value="1"/>
</dbReference>
<evidence type="ECO:0000256" key="3">
    <source>
        <dbReference type="ARBA" id="ARBA00022642"/>
    </source>
</evidence>
<dbReference type="EMBL" id="BRXR01000001">
    <property type="protein sequence ID" value="GLC32216.1"/>
    <property type="molecule type" value="Genomic_DNA"/>
</dbReference>
<keyword evidence="6 10" id="KW-0547">Nucleotide-binding</keyword>
<comment type="caution">
    <text evidence="12">The sequence shown here is derived from an EMBL/GenBank/DDBJ whole genome shotgun (WGS) entry which is preliminary data.</text>
</comment>
<dbReference type="GO" id="GO:0016779">
    <property type="term" value="F:nucleotidyltransferase activity"/>
    <property type="evidence" value="ECO:0007669"/>
    <property type="project" value="UniProtKB-KW"/>
</dbReference>
<evidence type="ECO:0000256" key="2">
    <source>
        <dbReference type="ARBA" id="ARBA00005019"/>
    </source>
</evidence>
<dbReference type="InterPro" id="IPR014729">
    <property type="entry name" value="Rossmann-like_a/b/a_fold"/>
</dbReference>
<dbReference type="Gene3D" id="3.40.50.620">
    <property type="entry name" value="HUPs"/>
    <property type="match status" value="1"/>
</dbReference>
<evidence type="ECO:0000256" key="10">
    <source>
        <dbReference type="HAMAP-Rule" id="MF_00244"/>
    </source>
</evidence>
<proteinExistence type="inferred from homology"/>
<keyword evidence="4 10" id="KW-0808">Transferase</keyword>
<dbReference type="SUPFAM" id="SSF52374">
    <property type="entry name" value="Nucleotidylyl transferase"/>
    <property type="match status" value="1"/>
</dbReference>
<comment type="pathway">
    <text evidence="2 10">Cofactor biosynthesis; NAD(+) biosynthesis; deamido-NAD(+) from nicotinate D-ribonucleotide: step 1/1.</text>
</comment>
<dbReference type="EC" id="2.7.7.18" evidence="10"/>
<evidence type="ECO:0000313" key="13">
    <source>
        <dbReference type="Proteomes" id="UP001208567"/>
    </source>
</evidence>
<accession>A0ABQ5NAJ3</accession>
<dbReference type="CDD" id="cd02165">
    <property type="entry name" value="NMNAT"/>
    <property type="match status" value="1"/>
</dbReference>
<dbReference type="Proteomes" id="UP001208567">
    <property type="component" value="Unassembled WGS sequence"/>
</dbReference>
<feature type="domain" description="Cytidyltransferase-like" evidence="11">
    <location>
        <begin position="5"/>
        <end position="172"/>
    </location>
</feature>
<keyword evidence="7 10" id="KW-0067">ATP-binding</keyword>
<keyword evidence="3 10" id="KW-0662">Pyridine nucleotide biosynthesis</keyword>
<keyword evidence="13" id="KW-1185">Reference proteome</keyword>
<evidence type="ECO:0000256" key="4">
    <source>
        <dbReference type="ARBA" id="ARBA00022679"/>
    </source>
</evidence>
<name>A0ABQ5NAJ3_9CLOT</name>
<comment type="catalytic activity">
    <reaction evidence="9 10">
        <text>nicotinate beta-D-ribonucleotide + ATP + H(+) = deamido-NAD(+) + diphosphate</text>
        <dbReference type="Rhea" id="RHEA:22860"/>
        <dbReference type="ChEBI" id="CHEBI:15378"/>
        <dbReference type="ChEBI" id="CHEBI:30616"/>
        <dbReference type="ChEBI" id="CHEBI:33019"/>
        <dbReference type="ChEBI" id="CHEBI:57502"/>
        <dbReference type="ChEBI" id="CHEBI:58437"/>
        <dbReference type="EC" id="2.7.7.18"/>
    </reaction>
</comment>
<evidence type="ECO:0000256" key="7">
    <source>
        <dbReference type="ARBA" id="ARBA00022840"/>
    </source>
</evidence>
<keyword evidence="5 10" id="KW-0548">Nucleotidyltransferase</keyword>
<sequence length="199" mass="23294">MNKAIFGGTFDPIHNGHIHIAYNCLYALNMDEIIFMPSGNPPHKTDKEITDAGIRYELVKMATRSESRFKVSDFEINNKELSYTYKTLEHFKNLEPDTQWWFLTGADCLIELDMWKSVDRILEASNLIVFSRPGHDKKDIIEQKKRVENIYNKKITFLEVPLMDISSTYIKNEIREGKNISYMMPEGVYNSILQLKLYK</sequence>
<dbReference type="NCBIfam" id="NF000840">
    <property type="entry name" value="PRK00071.1-3"/>
    <property type="match status" value="1"/>
</dbReference>
<dbReference type="Pfam" id="PF01467">
    <property type="entry name" value="CTP_transf_like"/>
    <property type="match status" value="1"/>
</dbReference>
<evidence type="ECO:0000259" key="11">
    <source>
        <dbReference type="Pfam" id="PF01467"/>
    </source>
</evidence>
<gene>
    <name evidence="10 12" type="primary">nadD</name>
    <name evidence="12" type="ORF">bsdE14_36260</name>
</gene>
<evidence type="ECO:0000313" key="12">
    <source>
        <dbReference type="EMBL" id="GLC32216.1"/>
    </source>
</evidence>
<reference evidence="12 13" key="1">
    <citation type="journal article" date="2024" name="Int. J. Syst. Evol. Microbiol.">
        <title>Clostridium omnivorum sp. nov., isolated from anoxic soil under the treatment of reductive soil disinfestation.</title>
        <authorList>
            <person name="Ueki A."/>
            <person name="Tonouchi A."/>
            <person name="Kaku N."/>
            <person name="Honma S."/>
            <person name="Ueki K."/>
        </authorList>
    </citation>
    <scope>NUCLEOTIDE SEQUENCE [LARGE SCALE GENOMIC DNA]</scope>
    <source>
        <strain evidence="12 13">E14</strain>
    </source>
</reference>
<protein>
    <recommendedName>
        <fullName evidence="10">Probable nicotinate-nucleotide adenylyltransferase</fullName>
        <ecNumber evidence="10">2.7.7.18</ecNumber>
    </recommendedName>
    <alternativeName>
        <fullName evidence="10">Deamido-NAD(+) diphosphorylase</fullName>
    </alternativeName>
    <alternativeName>
        <fullName evidence="10">Deamido-NAD(+) pyrophosphorylase</fullName>
    </alternativeName>
    <alternativeName>
        <fullName evidence="10">Nicotinate mononucleotide adenylyltransferase</fullName>
        <shortName evidence="10">NaMN adenylyltransferase</shortName>
    </alternativeName>
</protein>
<comment type="function">
    <text evidence="1 10">Catalyzes the reversible adenylation of nicotinate mononucleotide (NaMN) to nicotinic acid adenine dinucleotide (NaAD).</text>
</comment>
<evidence type="ECO:0000256" key="1">
    <source>
        <dbReference type="ARBA" id="ARBA00002324"/>
    </source>
</evidence>
<dbReference type="InterPro" id="IPR005248">
    <property type="entry name" value="NadD/NMNAT"/>
</dbReference>